<keyword evidence="1" id="KW-0472">Membrane</keyword>
<reference evidence="3" key="1">
    <citation type="submission" date="2023-07" db="EMBL/GenBank/DDBJ databases">
        <authorList>
            <consortium name="AG Swart"/>
            <person name="Singh M."/>
            <person name="Singh A."/>
            <person name="Seah K."/>
            <person name="Emmerich C."/>
        </authorList>
    </citation>
    <scope>NUCLEOTIDE SEQUENCE</scope>
    <source>
        <strain evidence="3">DP1</strain>
    </source>
</reference>
<evidence type="ECO:0000256" key="1">
    <source>
        <dbReference type="SAM" id="Phobius"/>
    </source>
</evidence>
<organism evidence="3 4">
    <name type="scientific">Euplotes crassus</name>
    <dbReference type="NCBI Taxonomy" id="5936"/>
    <lineage>
        <taxon>Eukaryota</taxon>
        <taxon>Sar</taxon>
        <taxon>Alveolata</taxon>
        <taxon>Ciliophora</taxon>
        <taxon>Intramacronucleata</taxon>
        <taxon>Spirotrichea</taxon>
        <taxon>Hypotrichia</taxon>
        <taxon>Euplotida</taxon>
        <taxon>Euplotidae</taxon>
        <taxon>Moneuplotes</taxon>
    </lineage>
</organism>
<dbReference type="AlphaFoldDB" id="A0AAD1XMU2"/>
<feature type="transmembrane region" description="Helical" evidence="1">
    <location>
        <begin position="6"/>
        <end position="28"/>
    </location>
</feature>
<dbReference type="InterPro" id="IPR029058">
    <property type="entry name" value="AB_hydrolase_fold"/>
</dbReference>
<dbReference type="SUPFAM" id="SSF53474">
    <property type="entry name" value="alpha/beta-Hydrolases"/>
    <property type="match status" value="1"/>
</dbReference>
<evidence type="ECO:0000313" key="3">
    <source>
        <dbReference type="EMBL" id="CAI2375430.1"/>
    </source>
</evidence>
<evidence type="ECO:0000313" key="4">
    <source>
        <dbReference type="Proteomes" id="UP001295684"/>
    </source>
</evidence>
<comment type="caution">
    <text evidence="3">The sequence shown here is derived from an EMBL/GenBank/DDBJ whole genome shotgun (WGS) entry which is preliminary data.</text>
</comment>
<dbReference type="PANTHER" id="PTHR12277:SF81">
    <property type="entry name" value="PROTEIN ABHD13"/>
    <property type="match status" value="1"/>
</dbReference>
<protein>
    <recommendedName>
        <fullName evidence="2">Serine aminopeptidase S33 domain-containing protein</fullName>
    </recommendedName>
</protein>
<dbReference type="Pfam" id="PF12146">
    <property type="entry name" value="Hydrolase_4"/>
    <property type="match status" value="1"/>
</dbReference>
<keyword evidence="1" id="KW-0812">Transmembrane</keyword>
<dbReference type="PANTHER" id="PTHR12277">
    <property type="entry name" value="ALPHA/BETA HYDROLASE DOMAIN-CONTAINING PROTEIN"/>
    <property type="match status" value="1"/>
</dbReference>
<keyword evidence="4" id="KW-1185">Reference proteome</keyword>
<dbReference type="InterPro" id="IPR022742">
    <property type="entry name" value="Hydrolase_4"/>
</dbReference>
<dbReference type="GO" id="GO:0008474">
    <property type="term" value="F:palmitoyl-(protein) hydrolase activity"/>
    <property type="evidence" value="ECO:0007669"/>
    <property type="project" value="TreeGrafter"/>
</dbReference>
<dbReference type="GO" id="GO:0016020">
    <property type="term" value="C:membrane"/>
    <property type="evidence" value="ECO:0007669"/>
    <property type="project" value="TreeGrafter"/>
</dbReference>
<evidence type="ECO:0000259" key="2">
    <source>
        <dbReference type="Pfam" id="PF12146"/>
    </source>
</evidence>
<gene>
    <name evidence="3" type="ORF">ECRASSUSDP1_LOCUS16792</name>
</gene>
<sequence>MGTSENLWFMFKITIALMVLKTTLHWFVEKILNMILYVPDVPSRELKAPCHNPPGLRSPGEYGFDFDSLEIITKDQVKISGWFIKQEDPIKYPTLIFFHGNAGNMGNRIINIKYFYYHCKVNTLIIDYRGYGTSKGSPNERGLKQDAEAALNWCLKSDDVDNKKIFIFGRSLGGAVAIDLCHRRQEDIAGIILENTFCSIRDMTPVILPVMSKLVNFLIPDSWPSIKNIDRITTPIFFISGRKDSLIPPKQMDRLYNAAVRSKKKYFFEVKNGEHNDTWCVNIDGENLLSPLPSTIKAVYFQRILKFIQDHS</sequence>
<accession>A0AAD1XMU2</accession>
<proteinExistence type="predicted"/>
<dbReference type="Proteomes" id="UP001295684">
    <property type="component" value="Unassembled WGS sequence"/>
</dbReference>
<dbReference type="EMBL" id="CAMPGE010016910">
    <property type="protein sequence ID" value="CAI2375430.1"/>
    <property type="molecule type" value="Genomic_DNA"/>
</dbReference>
<dbReference type="Gene3D" id="3.40.50.1820">
    <property type="entry name" value="alpha/beta hydrolase"/>
    <property type="match status" value="1"/>
</dbReference>
<keyword evidence="1" id="KW-1133">Transmembrane helix</keyword>
<feature type="domain" description="Serine aminopeptidase S33" evidence="2">
    <location>
        <begin position="94"/>
        <end position="224"/>
    </location>
</feature>
<name>A0AAD1XMU2_EUPCR</name>